<dbReference type="InterPro" id="IPR025684">
    <property type="entry name" value="SprA_N_dom"/>
</dbReference>
<comment type="caution">
    <text evidence="4">The sequence shown here is derived from an EMBL/GenBank/DDBJ whole genome shotgun (WGS) entry which is preliminary data.</text>
</comment>
<protein>
    <submittedName>
        <fullName evidence="4">Cell surface protein SprA</fullName>
    </submittedName>
</protein>
<evidence type="ECO:0000256" key="2">
    <source>
        <dbReference type="SAM" id="SignalP"/>
    </source>
</evidence>
<evidence type="ECO:0000256" key="1">
    <source>
        <dbReference type="SAM" id="MobiDB-lite"/>
    </source>
</evidence>
<accession>A0A4R3L1M5</accession>
<name>A0A4R3L1M5_9SPHI</name>
<dbReference type="NCBIfam" id="TIGR04189">
    <property type="entry name" value="surface_SprA"/>
    <property type="match status" value="1"/>
</dbReference>
<dbReference type="RefSeq" id="WP_132127759.1">
    <property type="nucleotide sequence ID" value="NZ_SMAD01000001.1"/>
</dbReference>
<keyword evidence="5" id="KW-1185">Reference proteome</keyword>
<keyword evidence="2" id="KW-0732">Signal</keyword>
<dbReference type="InterPro" id="IPR026377">
    <property type="entry name" value="Cell_surface_SprA"/>
</dbReference>
<feature type="signal peptide" evidence="2">
    <location>
        <begin position="1"/>
        <end position="27"/>
    </location>
</feature>
<dbReference type="OrthoDB" id="9806090at2"/>
<evidence type="ECO:0000313" key="5">
    <source>
        <dbReference type="Proteomes" id="UP000295807"/>
    </source>
</evidence>
<evidence type="ECO:0000259" key="3">
    <source>
        <dbReference type="Pfam" id="PF14349"/>
    </source>
</evidence>
<dbReference type="Pfam" id="PF14349">
    <property type="entry name" value="SprA_N"/>
    <property type="match status" value="2"/>
</dbReference>
<reference evidence="4 5" key="1">
    <citation type="submission" date="2019-03" db="EMBL/GenBank/DDBJ databases">
        <title>Genomic Encyclopedia of Type Strains, Phase IV (KMG-IV): sequencing the most valuable type-strain genomes for metagenomic binning, comparative biology and taxonomic classification.</title>
        <authorList>
            <person name="Goeker M."/>
        </authorList>
    </citation>
    <scope>NUCLEOTIDE SEQUENCE [LARGE SCALE GENOMIC DNA]</scope>
    <source>
        <strain evidence="4 5">DSM 21100</strain>
    </source>
</reference>
<proteinExistence type="predicted"/>
<evidence type="ECO:0000313" key="4">
    <source>
        <dbReference type="EMBL" id="TCS90322.1"/>
    </source>
</evidence>
<organism evidence="4 5">
    <name type="scientific">Anseongella ginsenosidimutans</name>
    <dbReference type="NCBI Taxonomy" id="496056"/>
    <lineage>
        <taxon>Bacteria</taxon>
        <taxon>Pseudomonadati</taxon>
        <taxon>Bacteroidota</taxon>
        <taxon>Sphingobacteriia</taxon>
        <taxon>Sphingobacteriales</taxon>
        <taxon>Sphingobacteriaceae</taxon>
        <taxon>Anseongella</taxon>
    </lineage>
</organism>
<sequence length="2365" mass="267160">MKSTFAILRSFLLLVTVLAGAVLPVAAQDTIPAAAQDTIPAADTAVSLPYPVKDYPTVLGAPRSGIDLRTPSNVNREIVYDPETKTYYITETVGNITYRMPQYLNFDEYGQRELDRIKREYWLQRTGSSSIVQNRGMIPKLEVRGEAFDRLFGGNFVDIRPQGLAEVTFGGQFNNNANPLFNERQRRQGSFSFDQNIQMNLVGNIGEKLRVTTNYNSQAQFDFENQIKFEYTGYEDEIIRKIEVGQVNLPINGSLITGYQSLFGVKTQLQFGKLGVTTVFSQQKSQTKEIILNNGAQVNEFKIRADEYEANKHYFLAQFFRENYNRSLANLPFINSGVVINKIEVWVTNKTNNFTNARDIIAFLDLGENDPYNTIFTGGSSYTRFPSAFTNPSFPRPSNNLLEIIPPGSRNSNDNSIAGFFAGSGASDNYVKLTYARQLNSTEYSLHPTLGYISLNQPLNADEVLAVAFRYTVNGVEYQVGEFSTDIPNDPNSPTVLYTKLLKNETLKTNLPTWDLMMKNIYSLQAFQVEQQDFRLDVFRLDESTGVEQPVIAEGSRTAGRPFLQLVNLDRINGQQAPQPDGVFDFLRDITIDPVNGRIIFPVVEPFGEDLARQFAPGETALINKYVFTELYDSTRYVAEQAAEVNKYYFKGTYRSGSGSEFSLNAINVPQGSVVVTAGTTPLIEGVDYTVDYNLGRVRILNEAILNSGMPVSIKLESNELFGLQSKTLFGTRLDYQVNDKLVFGGTFMNLKERPLTPKVNVGEEAISNTIWGADASYRSDSRWLTKMVDKLPLLETRQPSTITFDAEFAHLVPGHARSLNVAGSSGGVSYIDDFETSRSIIDLKNATNWYISSTPSLFPEATASNDLSYGFNRALLAYYNIDPIFYNKNSNLNPDNIRNNKEVLSNHYVREVLEREVFPNKESISSQPNVISTLNLTFYPDTRGPYNYTTAGLNPDGTFINPTSKWGGIMRRIETSDFESLNVEFVEFWMLDPFLDEPGAEGGDLYFNLGNVSEDILKDGRKSLENALPVDGSADDVDQTIWGKIGRTQPVTDAFDNNPDARRRQDVGLDGLNSQEEMDFYQGFLQQLQAVLPSGSPGLESVLNDPSSDDYEYYRGGAQDEKNAYILERYQRYNGMEGNSKTAQQSVEDFGVENSASTPLPDAEDINRDNNSSQAESYYQYKVSVRPEDMEVGRNYITDKVTSQVKLVNGKTQEVTWYQFKIPLRQYTSMVGGMEDFKTIRFIRMFMTGFQDTTILRMARLQLLRGEWRRFNSENSLSRQLKDPDLPDNAIDNSVLDVSTINIEENGNRQPIPYVLPPGIEQERVATSFRENVRQNEQSLVLDVKELADGFAQAAFKNIEFDFRSYKNLQMFIHAEGDQLMNGDVTAFIRLGTDYQDNYYEYEIPMQITPPGTTDRSLIWPSANELNIRFEQLIDAKLSREDARWPVNEPFYVNDGNNRITVEGQPDLSKIRVIMIGVRNRLQKPTNPGDDGLPKTAQLWVNELRLSGFDEEGGWAASARLNAQLADFANITLSGSKSTFGFGSLERQVGQLNRFDNSQFDMASSFEIGKFFPDSLGVKIPMYVSYSQDVRRPEYNPLSPDILLKDALDRLSGSRKDSLLKITDDVVTRKSINFTNVRKLRLDPEAKPHFYDLENFSLTYAFSEFKQEGFTLANSLNKTYKAALAYNFQGTPKNIRPFSNLFKGKALGFLGDFNFTPLPSVVDFRIDMDRYYSENTIRAAEPGSYFSTPTTYFKNFQITRLYGLRWDLASSLQLDYTASNISIVDEPDGPITDATRDIIMSNLKKLGRNTDFSQALNLTYSVPVSKLPYLDWVNLNTRYSVQYNWQSEPLATLLNDTISLGNTIRNERQIQLNPQINLERLYEKFGLRPRRPARNSRADSVQRGGSGGGAGQFFLGLLTSLKNISGSYSIAQGTFLPGYLPGTNLFGLDLDRSAPGLGFILGSQKDIRFKAARNGWLTRDDNLNSLYYKTRREDLNLRALIEPFPDFRIEVTGLRTFSSNTQSNFRFDQDNNTFREFSPVTTGNFNISTIALKTAFKKERGITNYSELFEAFKANRLTVSRRLGAANPYSQGLDSAGYAEGYGATSQQVLVNAFLSAYLGKDASNMSLDQFPNIPLPNWNVTYNGLSRLPFFSELFSSVIINHGYQSTYSIANYNSLLQFRKDQNGVGFEKDIQQNFYPEFQLNYVNIAENFVPLIGADMRFKNNVTANFEYRKGRSLSFSLANSQLAQQREQTIVGGLGYRTTRFRLPFALFGQSQLNNDLLFKLDVALRSDRLLIYRLGEEDAQVAGGTKTFSVRPSIDYMVNQRFNLRLFFDHNVTRPETSNSYRTAYSNFGINLRFNIGG</sequence>
<feature type="domain" description="Gliding motility protein SprA N-terminal" evidence="3">
    <location>
        <begin position="72"/>
        <end position="355"/>
    </location>
</feature>
<feature type="region of interest" description="Disordered" evidence="1">
    <location>
        <begin position="1153"/>
        <end position="1175"/>
    </location>
</feature>
<dbReference type="EMBL" id="SMAD01000001">
    <property type="protein sequence ID" value="TCS90322.1"/>
    <property type="molecule type" value="Genomic_DNA"/>
</dbReference>
<feature type="domain" description="Gliding motility protein SprA N-terminal" evidence="3">
    <location>
        <begin position="1085"/>
        <end position="1609"/>
    </location>
</feature>
<gene>
    <name evidence="4" type="ORF">EDD80_101522</name>
</gene>
<dbReference type="Proteomes" id="UP000295807">
    <property type="component" value="Unassembled WGS sequence"/>
</dbReference>
<feature type="chain" id="PRO_5020199030" evidence="2">
    <location>
        <begin position="28"/>
        <end position="2365"/>
    </location>
</feature>